<keyword evidence="1" id="KW-0472">Membrane</keyword>
<name>A0ABR8YXX1_9MICO</name>
<evidence type="ECO:0000313" key="2">
    <source>
        <dbReference type="EMBL" id="MBD8060927.1"/>
    </source>
</evidence>
<feature type="transmembrane region" description="Helical" evidence="1">
    <location>
        <begin position="44"/>
        <end position="68"/>
    </location>
</feature>
<organism evidence="2 3">
    <name type="scientific">Oceanitalea stevensii</name>
    <dbReference type="NCBI Taxonomy" id="2763072"/>
    <lineage>
        <taxon>Bacteria</taxon>
        <taxon>Bacillati</taxon>
        <taxon>Actinomycetota</taxon>
        <taxon>Actinomycetes</taxon>
        <taxon>Micrococcales</taxon>
        <taxon>Bogoriellaceae</taxon>
        <taxon>Georgenia</taxon>
    </lineage>
</organism>
<accession>A0ABR8YXX1</accession>
<keyword evidence="1" id="KW-1133">Transmembrane helix</keyword>
<reference evidence="2 3" key="1">
    <citation type="submission" date="2020-08" db="EMBL/GenBank/DDBJ databases">
        <title>A Genomic Blueprint of the Chicken Gut Microbiome.</title>
        <authorList>
            <person name="Gilroy R."/>
            <person name="Ravi A."/>
            <person name="Getino M."/>
            <person name="Pursley I."/>
            <person name="Horton D.L."/>
            <person name="Alikhan N.-F."/>
            <person name="Baker D."/>
            <person name="Gharbi K."/>
            <person name="Hall N."/>
            <person name="Watson M."/>
            <person name="Adriaenssens E.M."/>
            <person name="Foster-Nyarko E."/>
            <person name="Jarju S."/>
            <person name="Secka A."/>
            <person name="Antonio M."/>
            <person name="Oren A."/>
            <person name="Chaudhuri R."/>
            <person name="La Ragione R.M."/>
            <person name="Hildebrand F."/>
            <person name="Pallen M.J."/>
        </authorList>
    </citation>
    <scope>NUCLEOTIDE SEQUENCE [LARGE SCALE GENOMIC DNA]</scope>
    <source>
        <strain evidence="2 3">Sa1BUA1</strain>
    </source>
</reference>
<dbReference type="Proteomes" id="UP000661894">
    <property type="component" value="Unassembled WGS sequence"/>
</dbReference>
<gene>
    <name evidence="2" type="ORF">H9624_01160</name>
</gene>
<evidence type="ECO:0000313" key="3">
    <source>
        <dbReference type="Proteomes" id="UP000661894"/>
    </source>
</evidence>
<sequence>MPERPDEKAGKLPYDVAAAAVRAGDTAYLTDDEKDMVGAGGGGWTMAALFLGIFGLGPLGLVAGVYALRQQRTSSWLATVGMLLSGVHTVLLALALVLAVATG</sequence>
<evidence type="ECO:0008006" key="4">
    <source>
        <dbReference type="Google" id="ProtNLM"/>
    </source>
</evidence>
<comment type="caution">
    <text evidence="2">The sequence shown here is derived from an EMBL/GenBank/DDBJ whole genome shotgun (WGS) entry which is preliminary data.</text>
</comment>
<dbReference type="EMBL" id="JACSPO010000001">
    <property type="protein sequence ID" value="MBD8060927.1"/>
    <property type="molecule type" value="Genomic_DNA"/>
</dbReference>
<feature type="transmembrane region" description="Helical" evidence="1">
    <location>
        <begin position="80"/>
        <end position="101"/>
    </location>
</feature>
<proteinExistence type="predicted"/>
<dbReference type="RefSeq" id="WP_251838076.1">
    <property type="nucleotide sequence ID" value="NZ_JACSPO010000001.1"/>
</dbReference>
<protein>
    <recommendedName>
        <fullName evidence="4">DUF4190 domain-containing protein</fullName>
    </recommendedName>
</protein>
<evidence type="ECO:0000256" key="1">
    <source>
        <dbReference type="SAM" id="Phobius"/>
    </source>
</evidence>
<keyword evidence="1" id="KW-0812">Transmembrane</keyword>
<keyword evidence="3" id="KW-1185">Reference proteome</keyword>